<proteinExistence type="predicted"/>
<keyword evidence="1" id="KW-0812">Transmembrane</keyword>
<dbReference type="Pfam" id="PF09335">
    <property type="entry name" value="VTT_dom"/>
    <property type="match status" value="1"/>
</dbReference>
<protein>
    <recommendedName>
        <fullName evidence="2">VTT domain-containing protein</fullName>
    </recommendedName>
</protein>
<feature type="transmembrane region" description="Helical" evidence="1">
    <location>
        <begin position="43"/>
        <end position="63"/>
    </location>
</feature>
<dbReference type="InterPro" id="IPR032816">
    <property type="entry name" value="VTT_dom"/>
</dbReference>
<dbReference type="RefSeq" id="WP_308424709.1">
    <property type="nucleotide sequence ID" value="NZ_BMMK01000002.1"/>
</dbReference>
<evidence type="ECO:0000259" key="2">
    <source>
        <dbReference type="Pfam" id="PF09335"/>
    </source>
</evidence>
<gene>
    <name evidence="3" type="ORF">GCM10012275_06590</name>
</gene>
<keyword evidence="1" id="KW-0472">Membrane</keyword>
<sequence length="161" mass="17392">MSLWVWLTLGTFGVAVASALLPVISMELFLLGVVLKEPGLPWWLLGLVIAVGQIGGKLLYFYAGRGHLRLPAILRRKSRSPGRWSARLERFREECHRRPLLTAVVLLISAVASLPPFAATSIMAGIAHVPASTFVVTGFVGRFARFAALAAAPALCLDLFA</sequence>
<dbReference type="AlphaFoldDB" id="A0A8J3FSH4"/>
<keyword evidence="4" id="KW-1185">Reference proteome</keyword>
<organism evidence="3 4">
    <name type="scientific">Longimycelium tulufanense</name>
    <dbReference type="NCBI Taxonomy" id="907463"/>
    <lineage>
        <taxon>Bacteria</taxon>
        <taxon>Bacillati</taxon>
        <taxon>Actinomycetota</taxon>
        <taxon>Actinomycetes</taxon>
        <taxon>Pseudonocardiales</taxon>
        <taxon>Pseudonocardiaceae</taxon>
        <taxon>Longimycelium</taxon>
    </lineage>
</organism>
<evidence type="ECO:0000313" key="4">
    <source>
        <dbReference type="Proteomes" id="UP000637578"/>
    </source>
</evidence>
<feature type="transmembrane region" description="Helical" evidence="1">
    <location>
        <begin position="100"/>
        <end position="127"/>
    </location>
</feature>
<dbReference type="EMBL" id="BMMK01000002">
    <property type="protein sequence ID" value="GGM38247.1"/>
    <property type="molecule type" value="Genomic_DNA"/>
</dbReference>
<name>A0A8J3FSH4_9PSEU</name>
<dbReference type="Proteomes" id="UP000637578">
    <property type="component" value="Unassembled WGS sequence"/>
</dbReference>
<evidence type="ECO:0000256" key="1">
    <source>
        <dbReference type="SAM" id="Phobius"/>
    </source>
</evidence>
<accession>A0A8J3FSH4</accession>
<reference evidence="3" key="1">
    <citation type="journal article" date="2014" name="Int. J. Syst. Evol. Microbiol.">
        <title>Complete genome sequence of Corynebacterium casei LMG S-19264T (=DSM 44701T), isolated from a smear-ripened cheese.</title>
        <authorList>
            <consortium name="US DOE Joint Genome Institute (JGI-PGF)"/>
            <person name="Walter F."/>
            <person name="Albersmeier A."/>
            <person name="Kalinowski J."/>
            <person name="Ruckert C."/>
        </authorList>
    </citation>
    <scope>NUCLEOTIDE SEQUENCE</scope>
    <source>
        <strain evidence="3">CGMCC 4.5737</strain>
    </source>
</reference>
<reference evidence="3" key="2">
    <citation type="submission" date="2020-09" db="EMBL/GenBank/DDBJ databases">
        <authorList>
            <person name="Sun Q."/>
            <person name="Zhou Y."/>
        </authorList>
    </citation>
    <scope>NUCLEOTIDE SEQUENCE</scope>
    <source>
        <strain evidence="3">CGMCC 4.5737</strain>
    </source>
</reference>
<feature type="domain" description="VTT" evidence="2">
    <location>
        <begin position="28"/>
        <end position="150"/>
    </location>
</feature>
<comment type="caution">
    <text evidence="3">The sequence shown here is derived from an EMBL/GenBank/DDBJ whole genome shotgun (WGS) entry which is preliminary data.</text>
</comment>
<keyword evidence="1" id="KW-1133">Transmembrane helix</keyword>
<evidence type="ECO:0000313" key="3">
    <source>
        <dbReference type="EMBL" id="GGM38247.1"/>
    </source>
</evidence>